<dbReference type="InterPro" id="IPR004590">
    <property type="entry name" value="ssDNA_annealing_RecT"/>
</dbReference>
<proteinExistence type="predicted"/>
<name>A0A1T5A165_9FIRM</name>
<dbReference type="InterPro" id="IPR018330">
    <property type="entry name" value="RecT_fam"/>
</dbReference>
<feature type="compositionally biased region" description="Low complexity" evidence="1">
    <location>
        <begin position="1"/>
        <end position="14"/>
    </location>
</feature>
<dbReference type="GO" id="GO:0003677">
    <property type="term" value="F:DNA binding"/>
    <property type="evidence" value="ECO:0007669"/>
    <property type="project" value="InterPro"/>
</dbReference>
<evidence type="ECO:0000256" key="1">
    <source>
        <dbReference type="SAM" id="MobiDB-lite"/>
    </source>
</evidence>
<reference evidence="3" key="1">
    <citation type="submission" date="2017-02" db="EMBL/GenBank/DDBJ databases">
        <authorList>
            <person name="Varghese N."/>
            <person name="Submissions S."/>
        </authorList>
    </citation>
    <scope>NUCLEOTIDE SEQUENCE [LARGE SCALE GENOMIC DNA]</scope>
    <source>
        <strain evidence="3">ATCC 35199</strain>
    </source>
</reference>
<feature type="region of interest" description="Disordered" evidence="1">
    <location>
        <begin position="1"/>
        <end position="20"/>
    </location>
</feature>
<dbReference type="AlphaFoldDB" id="A0A1T5A165"/>
<dbReference type="Proteomes" id="UP000243406">
    <property type="component" value="Unassembled WGS sequence"/>
</dbReference>
<gene>
    <name evidence="2" type="ORF">SAMN02745120_0623</name>
</gene>
<dbReference type="GO" id="GO:0006259">
    <property type="term" value="P:DNA metabolic process"/>
    <property type="evidence" value="ECO:0007669"/>
    <property type="project" value="InterPro"/>
</dbReference>
<dbReference type="EMBL" id="FUYN01000001">
    <property type="protein sequence ID" value="SKB28509.1"/>
    <property type="molecule type" value="Genomic_DNA"/>
</dbReference>
<dbReference type="RefSeq" id="WP_079588582.1">
    <property type="nucleotide sequence ID" value="NZ_FUYN01000001.1"/>
</dbReference>
<dbReference type="OrthoDB" id="1045432at2"/>
<keyword evidence="3" id="KW-1185">Reference proteome</keyword>
<dbReference type="NCBIfam" id="TIGR00616">
    <property type="entry name" value="rect"/>
    <property type="match status" value="1"/>
</dbReference>
<organism evidence="2 3">
    <name type="scientific">Acetoanaerobium noterae</name>
    <dbReference type="NCBI Taxonomy" id="745369"/>
    <lineage>
        <taxon>Bacteria</taxon>
        <taxon>Bacillati</taxon>
        <taxon>Bacillota</taxon>
        <taxon>Clostridia</taxon>
        <taxon>Peptostreptococcales</taxon>
        <taxon>Filifactoraceae</taxon>
        <taxon>Acetoanaerobium</taxon>
    </lineage>
</organism>
<dbReference type="Pfam" id="PF03837">
    <property type="entry name" value="RecT"/>
    <property type="match status" value="1"/>
</dbReference>
<accession>A0A1T5A165</accession>
<evidence type="ECO:0000313" key="2">
    <source>
        <dbReference type="EMBL" id="SKB28509.1"/>
    </source>
</evidence>
<protein>
    <submittedName>
        <fullName evidence="2">Recombination protein RecT</fullName>
    </submittedName>
</protein>
<evidence type="ECO:0000313" key="3">
    <source>
        <dbReference type="Proteomes" id="UP000243406"/>
    </source>
</evidence>
<sequence>MSNLKNELAKKANNSVTDGNKEPQTIKDWIKVMEPAIKKALPSVITPERFTRMALTAISVNPKLAECTPKSFMGSLMNAAQLGLEPNTPLGQAYLIPYKNKGNMEVQFQIGYKGLIELAYRSGEFANIYAKEVFENDEFEYEFGLEPVLKHKPASGNRGEVIAYYAVFKLTNGGFGFEVMSKEDITNHAKTYSQAYSSSYSPWSKNFDEMAKKTVLKKVLKYAPIKVEFVKQIVQDSTIKTEINSDMTEVESQNVFEAEETDYEVIDQEETK</sequence>